<keyword evidence="4" id="KW-1185">Reference proteome</keyword>
<dbReference type="GO" id="GO:0030686">
    <property type="term" value="C:90S preribosome"/>
    <property type="evidence" value="ECO:0007669"/>
    <property type="project" value="TreeGrafter"/>
</dbReference>
<evidence type="ECO:0000259" key="2">
    <source>
        <dbReference type="Pfam" id="PF07539"/>
    </source>
</evidence>
<dbReference type="Proteomes" id="UP000015105">
    <property type="component" value="Chromosome 3D"/>
</dbReference>
<dbReference type="InterPro" id="IPR011430">
    <property type="entry name" value="UTP20_N"/>
</dbReference>
<dbReference type="SUPFAM" id="SSF48371">
    <property type="entry name" value="ARM repeat"/>
    <property type="match status" value="1"/>
</dbReference>
<evidence type="ECO:0000313" key="4">
    <source>
        <dbReference type="Proteomes" id="UP000015105"/>
    </source>
</evidence>
<name>A0A453EZ45_AEGTS</name>
<dbReference type="PANTHER" id="PTHR17695:SF11">
    <property type="entry name" value="SMALL SUBUNIT PROCESSOME COMPONENT 20 HOMOLOG"/>
    <property type="match status" value="1"/>
</dbReference>
<sequence length="539" mass="60650">MKKLCMKGPQIIKAFESQILRATSLGMMEEFDPQNLLNSFCIFGASLSSPNKNVRVLTLRILSYYAKMDQRLGSDDERPHKRRKAEDSAEETLELKYTNVVDTLLVVESTPVSVSTSRKIAIFVSRIQMSLSSNTVHDDYIPLLLHGIIGILYNRFSDLWPPALDCLAVLVSKHKDLVWSQFIQFIAVYQSKGLTVRNQEKLLAVSHPESIIDCFSLYLATDFDYTPLETIATLLLQALQKIPDVAESCSRHVVTLFLNFMGYTDGSITSVDSYMSDKCKGKQWKMILKEWLNLLRAMRNARSLSQSKIIQEILTERVLDESDPDIQAKALDCILNCKDEFLIPYSQNLKNLIGLKTLREELTTWAVSHDSLSIQKCHRSHVVPLVIHVLTPKVRKLKLLGSRKSLIPGSLQLEMFSCQSGDLLESISDAVGTSSIICLESLTWKRANGFLHLVEEIFGTFGMTHIGPYLNALLIIVVRLLESCMRNLGNSSDEKDPCKQSNHPDNGCSNDQEADNSIDLNECPNEMTVADDTEVCHVI</sequence>
<feature type="domain" description="U3 small nucleolar RNA-associated protein 20 N-terminal" evidence="2">
    <location>
        <begin position="285"/>
        <end position="495"/>
    </location>
</feature>
<evidence type="ECO:0000256" key="1">
    <source>
        <dbReference type="SAM" id="MobiDB-lite"/>
    </source>
</evidence>
<organism evidence="3 4">
    <name type="scientific">Aegilops tauschii subsp. strangulata</name>
    <name type="common">Goatgrass</name>
    <dbReference type="NCBI Taxonomy" id="200361"/>
    <lineage>
        <taxon>Eukaryota</taxon>
        <taxon>Viridiplantae</taxon>
        <taxon>Streptophyta</taxon>
        <taxon>Embryophyta</taxon>
        <taxon>Tracheophyta</taxon>
        <taxon>Spermatophyta</taxon>
        <taxon>Magnoliopsida</taxon>
        <taxon>Liliopsida</taxon>
        <taxon>Poales</taxon>
        <taxon>Poaceae</taxon>
        <taxon>BOP clade</taxon>
        <taxon>Pooideae</taxon>
        <taxon>Triticodae</taxon>
        <taxon>Triticeae</taxon>
        <taxon>Triticinae</taxon>
        <taxon>Aegilops</taxon>
    </lineage>
</organism>
<dbReference type="AlphaFoldDB" id="A0A453EZ45"/>
<dbReference type="InterPro" id="IPR052575">
    <property type="entry name" value="SSU_processome_comp_20"/>
</dbReference>
<evidence type="ECO:0000313" key="3">
    <source>
        <dbReference type="EnsemblPlants" id="AET3Gv20519900.8"/>
    </source>
</evidence>
<reference evidence="3" key="4">
    <citation type="submission" date="2019-03" db="UniProtKB">
        <authorList>
            <consortium name="EnsemblPlants"/>
        </authorList>
    </citation>
    <scope>IDENTIFICATION</scope>
</reference>
<reference evidence="3" key="5">
    <citation type="journal article" date="2021" name="G3 (Bethesda)">
        <title>Aegilops tauschii genome assembly Aet v5.0 features greater sequence contiguity and improved annotation.</title>
        <authorList>
            <person name="Wang L."/>
            <person name="Zhu T."/>
            <person name="Rodriguez J.C."/>
            <person name="Deal K.R."/>
            <person name="Dubcovsky J."/>
            <person name="McGuire P.E."/>
            <person name="Lux T."/>
            <person name="Spannagl M."/>
            <person name="Mayer K.F.X."/>
            <person name="Baldrich P."/>
            <person name="Meyers B.C."/>
            <person name="Huo N."/>
            <person name="Gu Y.Q."/>
            <person name="Zhou H."/>
            <person name="Devos K.M."/>
            <person name="Bennetzen J.L."/>
            <person name="Unver T."/>
            <person name="Budak H."/>
            <person name="Gulick P.J."/>
            <person name="Galiba G."/>
            <person name="Kalapos B."/>
            <person name="Nelson D.R."/>
            <person name="Li P."/>
            <person name="You F.M."/>
            <person name="Luo M.C."/>
            <person name="Dvorak J."/>
        </authorList>
    </citation>
    <scope>NUCLEOTIDE SEQUENCE [LARGE SCALE GENOMIC DNA]</scope>
    <source>
        <strain evidence="3">cv. AL8/78</strain>
    </source>
</reference>
<dbReference type="InterPro" id="IPR016024">
    <property type="entry name" value="ARM-type_fold"/>
</dbReference>
<dbReference type="Pfam" id="PF07539">
    <property type="entry name" value="UTP20_N"/>
    <property type="match status" value="1"/>
</dbReference>
<feature type="region of interest" description="Disordered" evidence="1">
    <location>
        <begin position="490"/>
        <end position="513"/>
    </location>
</feature>
<dbReference type="GO" id="GO:0032040">
    <property type="term" value="C:small-subunit processome"/>
    <property type="evidence" value="ECO:0007669"/>
    <property type="project" value="TreeGrafter"/>
</dbReference>
<reference evidence="4" key="2">
    <citation type="journal article" date="2017" name="Nat. Plants">
        <title>The Aegilops tauschii genome reveals multiple impacts of transposons.</title>
        <authorList>
            <person name="Zhao G."/>
            <person name="Zou C."/>
            <person name="Li K."/>
            <person name="Wang K."/>
            <person name="Li T."/>
            <person name="Gao L."/>
            <person name="Zhang X."/>
            <person name="Wang H."/>
            <person name="Yang Z."/>
            <person name="Liu X."/>
            <person name="Jiang W."/>
            <person name="Mao L."/>
            <person name="Kong X."/>
            <person name="Jiao Y."/>
            <person name="Jia J."/>
        </authorList>
    </citation>
    <scope>NUCLEOTIDE SEQUENCE [LARGE SCALE GENOMIC DNA]</scope>
    <source>
        <strain evidence="4">cv. AL8/78</strain>
    </source>
</reference>
<dbReference type="Gramene" id="AET3Gv20519900.8">
    <property type="protein sequence ID" value="AET3Gv20519900.8"/>
    <property type="gene ID" value="AET3Gv20519900"/>
</dbReference>
<feature type="compositionally biased region" description="Polar residues" evidence="1">
    <location>
        <begin position="499"/>
        <end position="511"/>
    </location>
</feature>
<reference evidence="4" key="1">
    <citation type="journal article" date="2014" name="Science">
        <title>Ancient hybridizations among the ancestral genomes of bread wheat.</title>
        <authorList>
            <consortium name="International Wheat Genome Sequencing Consortium,"/>
            <person name="Marcussen T."/>
            <person name="Sandve S.R."/>
            <person name="Heier L."/>
            <person name="Spannagl M."/>
            <person name="Pfeifer M."/>
            <person name="Jakobsen K.S."/>
            <person name="Wulff B.B."/>
            <person name="Steuernagel B."/>
            <person name="Mayer K.F."/>
            <person name="Olsen O.A."/>
        </authorList>
    </citation>
    <scope>NUCLEOTIDE SEQUENCE [LARGE SCALE GENOMIC DNA]</scope>
    <source>
        <strain evidence="4">cv. AL8/78</strain>
    </source>
</reference>
<proteinExistence type="predicted"/>
<reference evidence="3" key="3">
    <citation type="journal article" date="2017" name="Nature">
        <title>Genome sequence of the progenitor of the wheat D genome Aegilops tauschii.</title>
        <authorList>
            <person name="Luo M.C."/>
            <person name="Gu Y.Q."/>
            <person name="Puiu D."/>
            <person name="Wang H."/>
            <person name="Twardziok S.O."/>
            <person name="Deal K.R."/>
            <person name="Huo N."/>
            <person name="Zhu T."/>
            <person name="Wang L."/>
            <person name="Wang Y."/>
            <person name="McGuire P.E."/>
            <person name="Liu S."/>
            <person name="Long H."/>
            <person name="Ramasamy R.K."/>
            <person name="Rodriguez J.C."/>
            <person name="Van S.L."/>
            <person name="Yuan L."/>
            <person name="Wang Z."/>
            <person name="Xia Z."/>
            <person name="Xiao L."/>
            <person name="Anderson O.D."/>
            <person name="Ouyang S."/>
            <person name="Liang Y."/>
            <person name="Zimin A.V."/>
            <person name="Pertea G."/>
            <person name="Qi P."/>
            <person name="Bennetzen J.L."/>
            <person name="Dai X."/>
            <person name="Dawson M.W."/>
            <person name="Muller H.G."/>
            <person name="Kugler K."/>
            <person name="Rivarola-Duarte L."/>
            <person name="Spannagl M."/>
            <person name="Mayer K.F.X."/>
            <person name="Lu F.H."/>
            <person name="Bevan M.W."/>
            <person name="Leroy P."/>
            <person name="Li P."/>
            <person name="You F.M."/>
            <person name="Sun Q."/>
            <person name="Liu Z."/>
            <person name="Lyons E."/>
            <person name="Wicker T."/>
            <person name="Salzberg S.L."/>
            <person name="Devos K.M."/>
            <person name="Dvorak J."/>
        </authorList>
    </citation>
    <scope>NUCLEOTIDE SEQUENCE [LARGE SCALE GENOMIC DNA]</scope>
    <source>
        <strain evidence="3">cv. AL8/78</strain>
    </source>
</reference>
<dbReference type="PANTHER" id="PTHR17695">
    <property type="entry name" value="SMALL SUBUNIT PROCESSOME COMPONENT 20 HOMOLOG"/>
    <property type="match status" value="1"/>
</dbReference>
<protein>
    <recommendedName>
        <fullName evidence="2">U3 small nucleolar RNA-associated protein 20 N-terminal domain-containing protein</fullName>
    </recommendedName>
</protein>
<accession>A0A453EZ45</accession>
<dbReference type="EnsemblPlants" id="AET3Gv20519900.8">
    <property type="protein sequence ID" value="AET3Gv20519900.8"/>
    <property type="gene ID" value="AET3Gv20519900"/>
</dbReference>